<dbReference type="AlphaFoldDB" id="A0A9Q3YLQ1"/>
<gene>
    <name evidence="1" type="ORF">IB292_25695</name>
</gene>
<dbReference type="EMBL" id="JACVHL010000050">
    <property type="protein sequence ID" value="MCC3808393.1"/>
    <property type="molecule type" value="Genomic_DNA"/>
</dbReference>
<proteinExistence type="predicted"/>
<sequence>MMQLVVTEFKGTTDQLILTDDHLFLFFCKDPDKRYLIDLFSGKHEFFVRYLEADCPLLAAYLPDGNREAAIDIETSVIDELQRQNFISKIEIYDEEVELARPRNHPQDCLITIDMSEAFSAVE</sequence>
<reference evidence="1" key="1">
    <citation type="submission" date="2020-09" db="EMBL/GenBank/DDBJ databases">
        <title>Genome sequence of Vibrio parahaemolyticus isolates.</title>
        <authorList>
            <person name="Hammerl J.A."/>
            <person name="Strauch E."/>
        </authorList>
    </citation>
    <scope>NUCLEOTIDE SEQUENCE</scope>
    <source>
        <strain evidence="1">17-VB00146</strain>
    </source>
</reference>
<evidence type="ECO:0000313" key="2">
    <source>
        <dbReference type="Proteomes" id="UP000726777"/>
    </source>
</evidence>
<accession>A0A9Q3YLQ1</accession>
<organism evidence="1 2">
    <name type="scientific">Vibrio parahaemolyticus</name>
    <dbReference type="NCBI Taxonomy" id="670"/>
    <lineage>
        <taxon>Bacteria</taxon>
        <taxon>Pseudomonadati</taxon>
        <taxon>Pseudomonadota</taxon>
        <taxon>Gammaproteobacteria</taxon>
        <taxon>Vibrionales</taxon>
        <taxon>Vibrionaceae</taxon>
        <taxon>Vibrio</taxon>
    </lineage>
</organism>
<name>A0A9Q3YLQ1_VIBPH</name>
<evidence type="ECO:0000313" key="1">
    <source>
        <dbReference type="EMBL" id="MCC3808393.1"/>
    </source>
</evidence>
<protein>
    <submittedName>
        <fullName evidence="1">Uncharacterized protein</fullName>
    </submittedName>
</protein>
<dbReference type="Proteomes" id="UP000726777">
    <property type="component" value="Unassembled WGS sequence"/>
</dbReference>
<comment type="caution">
    <text evidence="1">The sequence shown here is derived from an EMBL/GenBank/DDBJ whole genome shotgun (WGS) entry which is preliminary data.</text>
</comment>